<name>A0A845UH58_9PROT</name>
<dbReference type="PANTHER" id="PTHR38690:SF1">
    <property type="entry name" value="PROTEASE"/>
    <property type="match status" value="1"/>
</dbReference>
<comment type="caution">
    <text evidence="3">The sequence shown here is derived from an EMBL/GenBank/DDBJ whole genome shotgun (WGS) entry which is preliminary data.</text>
</comment>
<dbReference type="EMBL" id="WNJL01000001">
    <property type="protein sequence ID" value="NDU41068.1"/>
    <property type="molecule type" value="Genomic_DNA"/>
</dbReference>
<gene>
    <name evidence="3" type="ORF">GL267_00035</name>
</gene>
<organism evidence="3">
    <name type="scientific">Acidithiobacillus ferrianus</name>
    <dbReference type="NCBI Taxonomy" id="2678518"/>
    <lineage>
        <taxon>Bacteria</taxon>
        <taxon>Pseudomonadati</taxon>
        <taxon>Pseudomonadota</taxon>
        <taxon>Acidithiobacillia</taxon>
        <taxon>Acidithiobacillales</taxon>
        <taxon>Acidithiobacillaceae</taxon>
        <taxon>Acidithiobacillus</taxon>
    </lineage>
</organism>
<evidence type="ECO:0000256" key="1">
    <source>
        <dbReference type="SAM" id="Phobius"/>
    </source>
</evidence>
<evidence type="ECO:0000313" key="3">
    <source>
        <dbReference type="EMBL" id="NDU41068.1"/>
    </source>
</evidence>
<keyword evidence="1" id="KW-0812">Transmembrane</keyword>
<proteinExistence type="predicted"/>
<protein>
    <recommendedName>
        <fullName evidence="2">YhdP central domain-containing protein</fullName>
    </recommendedName>
</protein>
<keyword evidence="1" id="KW-1133">Transmembrane helix</keyword>
<dbReference type="RefSeq" id="WP_163095274.1">
    <property type="nucleotide sequence ID" value="NZ_CP127523.1"/>
</dbReference>
<reference evidence="3" key="1">
    <citation type="submission" date="2019-11" db="EMBL/GenBank/DDBJ databases">
        <title>Acidithiobacillus ferrianus sp. nov.: a facultatively anaerobic and extremely acidophilic chemolithoautotroph.</title>
        <authorList>
            <person name="Norris P.R."/>
            <person name="Falagan C."/>
            <person name="Moya-Beltran A."/>
            <person name="Castro M."/>
            <person name="Quatrini R."/>
            <person name="Johnson D.B."/>
        </authorList>
    </citation>
    <scope>NUCLEOTIDE SEQUENCE [LARGE SCALE GENOMIC DNA]</scope>
    <source>
        <strain evidence="3">MG</strain>
    </source>
</reference>
<sequence>MPRLRVIFAVFRRVGGWSLAIVPTVLVLLAVAFYLFLVPRLDGLRPYVAQALSHALRAPVRMEGMHLGWDWGPSLELAALRVGTPAHPELVLQGVHLRLFALPLLWGRLIAQDFRVARGEVSVTPAAEGGWRVAGQTLGRAKMALPLDLDWAHVDVRHFVLQWWSRPHAAPIPLQVRWQSSGGLRPHMRARLRWSPQGVLRYTGAARGIFTAPGRSSGSGHWVAQGLPLAWLHRVDPRLPALRGSLDSHGRLQWWYGLPRVAVGRFTMHAPELDGARWTQLQGRLDWRGTGSSGILRLADMRGASARPLAVNLGLNWGQRLRWQIRSPRLPAVLLRNLPAQALPERLRWIPGQTWRGTLRNLHFRWRSAGNQPAVWRLQTRLQGIGVSPHGPWLGMRGLSGDLVLRPDDLRLHLASPRLILDWPQRFAAPLNLQGVSAQIHAQKIGAGWSLQADQISLQGPDHVRATLAVRGRQMRLQAQLAGMPATTLADFVPQTGINPALRHWLLQAFQAGTLHRAQLDWQGSWQHLPRDVPGEHFSLDADFRGVTLRYAPRWPVATRVNAQLLWTGRRLSVRSHEGDILGVPVASASAEIDAPFAQHTPPLQVKLETPVPLDKLLPFLRKTPVLRGKAMAKAPLRLSGQGQLHLALSIPLGDEKTQVTGNLVLNRAGIGWNAWQATNVRGPLYFQRDEIRASTLKGVFAGGPLQVSLQASHLETQPRLAVALQGDAQAAELPVAERWRAALSGMAPYQGSATLWNDVLHFEANADLRQVHSALPAPLGWAPGQSVNLNVQGQGDLARSLQVDFRLPPGSGVLAWRREGSAWRWQAGAVHLGGGVPPPLPRNGFTIQGSGNRLPVARWLTLLKGDQGSGAWPEIRFDLRWQHLLFLAQNWPDVRMHGMLAARKLHMRLTSPQLVGVLRYQRAMSPENPARLRLDIQKLRIAAPSPGVSSAPVLSQVLGGAGGDPLILGTRVAQLDWHGHQVHDVLLEGVRSATGWDFPTLKGDWAGSRWRLKGIWQGAGAGRSTFQGSVHSRNIAPALHDIGMDSLEYGRADYRGMLSWPGAPWDFSPRHLGGRVQSTLWRGRLGKLGTDISWLVFLNPTTLLEDLLTFDYRPLFGSGLFFSKLSADVQFRDGLAHTRDLLLQSSALEMRGSGAANLVDRTLNMALRVYPLQSMDLLLGHFPVLGRALFGKSGKVLELNYRVEGSWKHPMVRQVSLPARTGEG</sequence>
<accession>A0A845UH58</accession>
<evidence type="ECO:0000259" key="2">
    <source>
        <dbReference type="Pfam" id="PF13116"/>
    </source>
</evidence>
<dbReference type="InterPro" id="IPR011836">
    <property type="entry name" value="YhdP"/>
</dbReference>
<dbReference type="PANTHER" id="PTHR38690">
    <property type="entry name" value="PROTEASE-RELATED"/>
    <property type="match status" value="1"/>
</dbReference>
<feature type="transmembrane region" description="Helical" evidence="1">
    <location>
        <begin position="14"/>
        <end position="37"/>
    </location>
</feature>
<dbReference type="InterPro" id="IPR025263">
    <property type="entry name" value="YhdP_central"/>
</dbReference>
<dbReference type="AlphaFoldDB" id="A0A845UH58"/>
<dbReference type="Pfam" id="PF13116">
    <property type="entry name" value="YhdP"/>
    <property type="match status" value="1"/>
</dbReference>
<keyword evidence="1" id="KW-0472">Membrane</keyword>
<feature type="domain" description="YhdP central" evidence="2">
    <location>
        <begin position="11"/>
        <end position="1213"/>
    </location>
</feature>